<dbReference type="RefSeq" id="WP_236346701.1">
    <property type="nucleotide sequence ID" value="NZ_CAKMMF010000042.1"/>
</dbReference>
<evidence type="ECO:0008006" key="3">
    <source>
        <dbReference type="Google" id="ProtNLM"/>
    </source>
</evidence>
<evidence type="ECO:0000313" key="1">
    <source>
        <dbReference type="EMBL" id="CAH1223439.1"/>
    </source>
</evidence>
<dbReference type="Gene3D" id="3.30.420.300">
    <property type="entry name" value="2-keto-3-deoxy-galactonokinase, substrate binding domain"/>
    <property type="match status" value="1"/>
</dbReference>
<comment type="caution">
    <text evidence="1">The sequence shown here is derived from an EMBL/GenBank/DDBJ whole genome shotgun (WGS) entry which is preliminary data.</text>
</comment>
<dbReference type="SUPFAM" id="SSF53067">
    <property type="entry name" value="Actin-like ATPase domain"/>
    <property type="match status" value="1"/>
</dbReference>
<dbReference type="InterPro" id="IPR042257">
    <property type="entry name" value="DGOK_C"/>
</dbReference>
<keyword evidence="2" id="KW-1185">Reference proteome</keyword>
<protein>
    <recommendedName>
        <fullName evidence="3">2-dehydro-3-deoxygalactonokinase</fullName>
    </recommendedName>
</protein>
<dbReference type="EMBL" id="CAKMMF010000042">
    <property type="protein sequence ID" value="CAH1223439.1"/>
    <property type="molecule type" value="Genomic_DNA"/>
</dbReference>
<dbReference type="CDD" id="cd24012">
    <property type="entry name" value="ASKHA_NBD_KDGal-kinase"/>
    <property type="match status" value="1"/>
</dbReference>
<reference evidence="1" key="1">
    <citation type="submission" date="2022-01" db="EMBL/GenBank/DDBJ databases">
        <authorList>
            <person name="Criscuolo A."/>
        </authorList>
    </citation>
    <scope>NUCLEOTIDE SEQUENCE</scope>
    <source>
        <strain evidence="1">CIP111893</strain>
    </source>
</reference>
<accession>A0ABN8H4I3</accession>
<dbReference type="Gene3D" id="3.30.420.310">
    <property type="entry name" value="2-keto-3-deoxy-galactonokinase, C-terminal domain"/>
    <property type="match status" value="1"/>
</dbReference>
<name>A0ABN8H4I3_9BACL</name>
<gene>
    <name evidence="1" type="ORF">PAECIP111893_04973</name>
</gene>
<dbReference type="Proteomes" id="UP000838686">
    <property type="component" value="Unassembled WGS sequence"/>
</dbReference>
<evidence type="ECO:0000313" key="2">
    <source>
        <dbReference type="Proteomes" id="UP000838686"/>
    </source>
</evidence>
<dbReference type="InterPro" id="IPR043129">
    <property type="entry name" value="ATPase_NBD"/>
</dbReference>
<dbReference type="InterPro" id="IPR042258">
    <property type="entry name" value="DGOK_N"/>
</dbReference>
<sequence>MYIITIDAGTTNTRIYLVEDSEYSIIDLVKKNVGVKNTAIHGSADELKRELSSGIEEILRRNDCEPKDIAYIAAAGMITSNLGIVQVPHVMGPCQKADFSTGSIVKQLPEFLNIPCIFIPGMKNSFSREPQLSFGEQLDKLDVMRGEEVETFGLIRQLDLSGKGIMILPGSHTKYVMTDDGEILSCLSTLSGEMLYAIQKDTILSDSITKELIETTDTDALIQGFHSSQRNGLARTLYQLRLLQLFEKMDHNQRANFFVGAVLASDILSFQSLYDELKPDWIVVGGNNPLRGSFAHILNYLQYPNVIEATDEQVAKCTIIGAVEIGNLKMDQMANWAT</sequence>
<organism evidence="1 2">
    <name type="scientific">Paenibacillus plantiphilus</name>
    <dbReference type="NCBI Taxonomy" id="2905650"/>
    <lineage>
        <taxon>Bacteria</taxon>
        <taxon>Bacillati</taxon>
        <taxon>Bacillota</taxon>
        <taxon>Bacilli</taxon>
        <taxon>Bacillales</taxon>
        <taxon>Paenibacillaceae</taxon>
        <taxon>Paenibacillus</taxon>
    </lineage>
</organism>
<dbReference type="InterPro" id="IPR007729">
    <property type="entry name" value="DGOK"/>
</dbReference>
<proteinExistence type="predicted"/>
<dbReference type="Pfam" id="PF05035">
    <property type="entry name" value="DGOK"/>
    <property type="match status" value="1"/>
</dbReference>